<dbReference type="SUPFAM" id="SSF56349">
    <property type="entry name" value="DNA breaking-rejoining enzymes"/>
    <property type="match status" value="1"/>
</dbReference>
<dbReference type="CDD" id="cd01184">
    <property type="entry name" value="INT_C_like_1"/>
    <property type="match status" value="1"/>
</dbReference>
<dbReference type="GO" id="GO:0006310">
    <property type="term" value="P:DNA recombination"/>
    <property type="evidence" value="ECO:0007669"/>
    <property type="project" value="UniProtKB-KW"/>
</dbReference>
<dbReference type="Pfam" id="PF00589">
    <property type="entry name" value="Phage_integrase"/>
    <property type="match status" value="1"/>
</dbReference>
<dbReference type="EMBL" id="VOLR01000015">
    <property type="protein sequence ID" value="TWX58392.1"/>
    <property type="molecule type" value="Genomic_DNA"/>
</dbReference>
<proteinExistence type="inferred from homology"/>
<dbReference type="GO" id="GO:0003677">
    <property type="term" value="F:DNA binding"/>
    <property type="evidence" value="ECO:0007669"/>
    <property type="project" value="UniProtKB-KW"/>
</dbReference>
<dbReference type="GO" id="GO:0015074">
    <property type="term" value="P:DNA integration"/>
    <property type="evidence" value="ECO:0007669"/>
    <property type="project" value="UniProtKB-KW"/>
</dbReference>
<comment type="caution">
    <text evidence="7">The sequence shown here is derived from an EMBL/GenBank/DDBJ whole genome shotgun (WGS) entry which is preliminary data.</text>
</comment>
<dbReference type="Proteomes" id="UP000321917">
    <property type="component" value="Unassembled WGS sequence"/>
</dbReference>
<evidence type="ECO:0000313" key="6">
    <source>
        <dbReference type="EMBL" id="TWX58392.1"/>
    </source>
</evidence>
<organism evidence="7 9">
    <name type="scientific">Colwellia hornerae</name>
    <dbReference type="NCBI Taxonomy" id="89402"/>
    <lineage>
        <taxon>Bacteria</taxon>
        <taxon>Pseudomonadati</taxon>
        <taxon>Pseudomonadota</taxon>
        <taxon>Gammaproteobacteria</taxon>
        <taxon>Alteromonadales</taxon>
        <taxon>Colwelliaceae</taxon>
        <taxon>Colwellia</taxon>
    </lineage>
</organism>
<keyword evidence="2" id="KW-0229">DNA integration</keyword>
<dbReference type="InterPro" id="IPR050090">
    <property type="entry name" value="Tyrosine_recombinase_XerCD"/>
</dbReference>
<feature type="domain" description="Tyr recombinase" evidence="5">
    <location>
        <begin position="176"/>
        <end position="358"/>
    </location>
</feature>
<dbReference type="PROSITE" id="PS51898">
    <property type="entry name" value="TYR_RECOMBINASE"/>
    <property type="match status" value="1"/>
</dbReference>
<dbReference type="AlphaFoldDB" id="A0A5C6QEK5"/>
<reference evidence="7 9" key="1">
    <citation type="submission" date="2019-07" db="EMBL/GenBank/DDBJ databases">
        <title>Genomes of sea-ice associated Colwellia species.</title>
        <authorList>
            <person name="Bowman J.P."/>
        </authorList>
    </citation>
    <scope>NUCLEOTIDE SEQUENCE [LARGE SCALE GENOMIC DNA]</scope>
    <source>
        <strain evidence="6 8">ACAM 607</strain>
        <strain evidence="7 9">IC036</strain>
    </source>
</reference>
<evidence type="ECO:0000256" key="2">
    <source>
        <dbReference type="ARBA" id="ARBA00022908"/>
    </source>
</evidence>
<dbReference type="InterPro" id="IPR002104">
    <property type="entry name" value="Integrase_catalytic"/>
</dbReference>
<dbReference type="EMBL" id="VOLQ01000014">
    <property type="protein sequence ID" value="TWX67444.1"/>
    <property type="molecule type" value="Genomic_DNA"/>
</dbReference>
<dbReference type="OrthoDB" id="9784724at2"/>
<evidence type="ECO:0000259" key="5">
    <source>
        <dbReference type="PROSITE" id="PS51898"/>
    </source>
</evidence>
<dbReference type="InterPro" id="IPR011010">
    <property type="entry name" value="DNA_brk_join_enz"/>
</dbReference>
<evidence type="ECO:0000313" key="9">
    <source>
        <dbReference type="Proteomes" id="UP000321917"/>
    </source>
</evidence>
<evidence type="ECO:0000256" key="1">
    <source>
        <dbReference type="ARBA" id="ARBA00008857"/>
    </source>
</evidence>
<protein>
    <submittedName>
        <fullName evidence="7">Site-specific integrase</fullName>
    </submittedName>
</protein>
<comment type="similarity">
    <text evidence="1">Belongs to the 'phage' integrase family.</text>
</comment>
<evidence type="ECO:0000313" key="8">
    <source>
        <dbReference type="Proteomes" id="UP000321525"/>
    </source>
</evidence>
<dbReference type="PANTHER" id="PTHR30349:SF41">
    <property type="entry name" value="INTEGRASE_RECOMBINASE PROTEIN MJ0367-RELATED"/>
    <property type="match status" value="1"/>
</dbReference>
<dbReference type="PANTHER" id="PTHR30349">
    <property type="entry name" value="PHAGE INTEGRASE-RELATED"/>
    <property type="match status" value="1"/>
</dbReference>
<dbReference type="InterPro" id="IPR013762">
    <property type="entry name" value="Integrase-like_cat_sf"/>
</dbReference>
<evidence type="ECO:0000256" key="4">
    <source>
        <dbReference type="ARBA" id="ARBA00023172"/>
    </source>
</evidence>
<keyword evidence="3" id="KW-0238">DNA-binding</keyword>
<evidence type="ECO:0000256" key="3">
    <source>
        <dbReference type="ARBA" id="ARBA00023125"/>
    </source>
</evidence>
<dbReference type="Gene3D" id="1.10.443.10">
    <property type="entry name" value="Intergrase catalytic core"/>
    <property type="match status" value="1"/>
</dbReference>
<accession>A0A5C6QEK5</accession>
<evidence type="ECO:0000313" key="7">
    <source>
        <dbReference type="EMBL" id="TWX67444.1"/>
    </source>
</evidence>
<gene>
    <name evidence="6" type="ORF">ESZ26_11935</name>
    <name evidence="7" type="ORF">ESZ27_09170</name>
</gene>
<keyword evidence="4" id="KW-0233">DNA recombination</keyword>
<dbReference type="RefSeq" id="WP_146799737.1">
    <property type="nucleotide sequence ID" value="NZ_VOLP01000014.1"/>
</dbReference>
<keyword evidence="8" id="KW-1185">Reference proteome</keyword>
<name>A0A5C6QEK5_9GAMM</name>
<dbReference type="Proteomes" id="UP000321525">
    <property type="component" value="Unassembled WGS sequence"/>
</dbReference>
<sequence>MKSTNIPYLYSRNGIFYYRNRNIWKSLRTGCKAEAFKKLCQFVSTGKTETAAKSLKDKSNLSEKITLSSNVRHIERHKTAELVKAYLLENSPRWCAREAVRVTNSLKFLPELLPQRDDAIELKKSLLEEKTPTTFNRYLKYFNAFYHWIMANYSAVSSVNPFDNLKIRLKKENISSKRNAYSAVQLKEVFKLAESYGKTDRRYWLIMIGRYTGARMNEICQLKPSDITADSIHIKGDILKTSNALRTIPTHPKLIELGILHWISCCDSSKRLFHEWRPVKGSFSHSASRWFSRNNPFKRNAVDYVDFYSLRHTVATELKQGGIPVQYAAQIMGHSNGSITYDRYGKSIEMAELRKAICAVGNKLP</sequence>